<dbReference type="OrthoDB" id="9812744at2"/>
<comment type="caution">
    <text evidence="1">The sequence shown here is derived from an EMBL/GenBank/DDBJ whole genome shotgun (WGS) entry which is preliminary data.</text>
</comment>
<evidence type="ECO:0000313" key="1">
    <source>
        <dbReference type="EMBL" id="EHM37588.1"/>
    </source>
</evidence>
<proteinExistence type="predicted"/>
<dbReference type="Gene3D" id="1.10.3210.10">
    <property type="entry name" value="Hypothetical protein af1432"/>
    <property type="match status" value="1"/>
</dbReference>
<keyword evidence="2" id="KW-1185">Reference proteome</keyword>
<gene>
    <name evidence="1" type="ORF">HMPREF0080_02127</name>
</gene>
<protein>
    <submittedName>
        <fullName evidence="1">HD domain protein</fullName>
    </submittedName>
</protein>
<dbReference type="NCBIfam" id="NF003009">
    <property type="entry name" value="PRK03826.1"/>
    <property type="match status" value="1"/>
</dbReference>
<dbReference type="AlphaFoldDB" id="G9YKB7"/>
<dbReference type="EMBL" id="AGCJ01000094">
    <property type="protein sequence ID" value="EHM37588.1"/>
    <property type="molecule type" value="Genomic_DNA"/>
</dbReference>
<accession>G9YKB7</accession>
<dbReference type="eggNOG" id="COG1896">
    <property type="taxonomic scope" value="Bacteria"/>
</dbReference>
<sequence>MSHFFAMLSRMKYIRRWGLMRNTQEENIQEHTLQTAMIAYHLCVLRNVRFGGTVDPQRAAVLAMYHDVTEIFTGDMPTPVKYFTPLMRETYGRAERLAGERLVASLPEDLQSAYAPLILAGEDDPVWPFVKAADTLSAYLKCLQEKHAGNTEFDKAYGTIGKKLRDLHMPEVDVFMEEYAPAFLLSLDEMDF</sequence>
<dbReference type="HOGENOM" id="CLU_084784_0_0_9"/>
<reference evidence="1 2" key="1">
    <citation type="submission" date="2011-08" db="EMBL/GenBank/DDBJ databases">
        <authorList>
            <person name="Weinstock G."/>
            <person name="Sodergren E."/>
            <person name="Clifton S."/>
            <person name="Fulton L."/>
            <person name="Fulton B."/>
            <person name="Courtney L."/>
            <person name="Fronick C."/>
            <person name="Harrison M."/>
            <person name="Strong C."/>
            <person name="Farmer C."/>
            <person name="Delahaunty K."/>
            <person name="Markovic C."/>
            <person name="Hall O."/>
            <person name="Minx P."/>
            <person name="Tomlinson C."/>
            <person name="Mitreva M."/>
            <person name="Hou S."/>
            <person name="Chen J."/>
            <person name="Wollam A."/>
            <person name="Pepin K.H."/>
            <person name="Johnson M."/>
            <person name="Bhonagiri V."/>
            <person name="Zhang X."/>
            <person name="Suruliraj S."/>
            <person name="Warren W."/>
            <person name="Chinwalla A."/>
            <person name="Mardis E.R."/>
            <person name="Wilson R.K."/>
        </authorList>
    </citation>
    <scope>NUCLEOTIDE SEQUENCE [LARGE SCALE GENOMIC DNA]</scope>
    <source>
        <strain evidence="1 2">F0357</strain>
    </source>
</reference>
<evidence type="ECO:0000313" key="2">
    <source>
        <dbReference type="Proteomes" id="UP000005481"/>
    </source>
</evidence>
<dbReference type="SUPFAM" id="SSF109604">
    <property type="entry name" value="HD-domain/PDEase-like"/>
    <property type="match status" value="1"/>
</dbReference>
<dbReference type="Pfam" id="PF12917">
    <property type="entry name" value="YfbR-like"/>
    <property type="match status" value="1"/>
</dbReference>
<dbReference type="STRING" id="861450.HMPREF0080_02127"/>
<dbReference type="PATRIC" id="fig|861450.3.peg.1950"/>
<name>G9YKB7_9FIRM</name>
<dbReference type="Proteomes" id="UP000005481">
    <property type="component" value="Unassembled WGS sequence"/>
</dbReference>
<dbReference type="RefSeq" id="WP_006791088.1">
    <property type="nucleotide sequence ID" value="NZ_JH417616.1"/>
</dbReference>
<organism evidence="1 2">
    <name type="scientific">Anaeroglobus geminatus F0357</name>
    <dbReference type="NCBI Taxonomy" id="861450"/>
    <lineage>
        <taxon>Bacteria</taxon>
        <taxon>Bacillati</taxon>
        <taxon>Bacillota</taxon>
        <taxon>Negativicutes</taxon>
        <taxon>Veillonellales</taxon>
        <taxon>Veillonellaceae</taxon>
        <taxon>Anaeroglobus</taxon>
    </lineage>
</organism>